<dbReference type="Gene3D" id="3.40.50.150">
    <property type="entry name" value="Vaccinia Virus protein VP39"/>
    <property type="match status" value="1"/>
</dbReference>
<protein>
    <recommendedName>
        <fullName evidence="6">Acetylserotonin O-methyltransferase</fullName>
        <ecNumber evidence="5">2.1.1.4</ecNumber>
    </recommendedName>
    <alternativeName>
        <fullName evidence="7">Hydroxyindole O-methyltransferase</fullName>
    </alternativeName>
</protein>
<dbReference type="PIRSF" id="PIRSF005739">
    <property type="entry name" value="O-mtase"/>
    <property type="match status" value="1"/>
</dbReference>
<dbReference type="InterPro" id="IPR012967">
    <property type="entry name" value="COMT_dimerisation"/>
</dbReference>
<dbReference type="InterPro" id="IPR001077">
    <property type="entry name" value="COMT_C"/>
</dbReference>
<dbReference type="OrthoDB" id="1606438at2759"/>
<evidence type="ECO:0000256" key="5">
    <source>
        <dbReference type="ARBA" id="ARBA00039116"/>
    </source>
</evidence>
<dbReference type="PANTHER" id="PTHR43712:SF2">
    <property type="entry name" value="O-METHYLTRANSFERASE CICE"/>
    <property type="match status" value="1"/>
</dbReference>
<dbReference type="EC" id="2.1.1.4" evidence="5"/>
<dbReference type="SUPFAM" id="SSF53335">
    <property type="entry name" value="S-adenosyl-L-methionine-dependent methyltransferases"/>
    <property type="match status" value="1"/>
</dbReference>
<dbReference type="InterPro" id="IPR036388">
    <property type="entry name" value="WH-like_DNA-bd_sf"/>
</dbReference>
<proteinExistence type="predicted"/>
<comment type="function">
    <text evidence="4">Catalyzes the transfer of a methyl group onto N-acetylserotonin, producing melatonin (N-acetyl-5-methoxytryptamine).</text>
</comment>
<dbReference type="Pfam" id="PF08100">
    <property type="entry name" value="Dimerisation"/>
    <property type="match status" value="1"/>
</dbReference>
<dbReference type="Proteomes" id="UP000749559">
    <property type="component" value="Unassembled WGS sequence"/>
</dbReference>
<organism evidence="10 11">
    <name type="scientific">Owenia fusiformis</name>
    <name type="common">Polychaete worm</name>
    <dbReference type="NCBI Taxonomy" id="6347"/>
    <lineage>
        <taxon>Eukaryota</taxon>
        <taxon>Metazoa</taxon>
        <taxon>Spiralia</taxon>
        <taxon>Lophotrochozoa</taxon>
        <taxon>Annelida</taxon>
        <taxon>Polychaeta</taxon>
        <taxon>Sedentaria</taxon>
        <taxon>Canalipalpata</taxon>
        <taxon>Sabellida</taxon>
        <taxon>Oweniida</taxon>
        <taxon>Oweniidae</taxon>
        <taxon>Owenia</taxon>
    </lineage>
</organism>
<evidence type="ECO:0000256" key="7">
    <source>
        <dbReference type="ARBA" id="ARBA00043054"/>
    </source>
</evidence>
<evidence type="ECO:0000256" key="6">
    <source>
        <dbReference type="ARBA" id="ARBA00040730"/>
    </source>
</evidence>
<feature type="domain" description="O-methyltransferase C-terminal" evidence="8">
    <location>
        <begin position="118"/>
        <end position="329"/>
    </location>
</feature>
<sequence length="352" mass="39315">MAATNTEYPELLYEYLNGFIKTWSLVAAVDLKIFDHLEGAGKPLKATEVAKNLELNAPYTKRFLDVLTAMKLVKKNSEEETYTNEPLSSKYLVRSSPDCMAGAAVYERTIEIPTQAWLANAIRTGDSQLENAIGVPADKIFDTEIGCYKTPQEQYEFIDGQEGIAIGMTNKCLTSFDLSEFKTAVDVGGGSGVNTWALARLYPDMEITHFDLPVVLQYREKFMPKNAKQYKVKTHEGNFFEDPIPSADLYLVSHVFHDHPVAKSVGLVKKLFGSLNPGGAIVILETFWNNEKTGPLKAAMDEARFLALLRDSYIRSPNDFSDILKQAGFVDVQVSWVEGEAWSDTIMARKPK</sequence>
<dbReference type="CDD" id="cd02440">
    <property type="entry name" value="AdoMet_MTases"/>
    <property type="match status" value="1"/>
</dbReference>
<evidence type="ECO:0000313" key="11">
    <source>
        <dbReference type="Proteomes" id="UP000749559"/>
    </source>
</evidence>
<dbReference type="FunFam" id="1.10.10.10:FF:000358">
    <property type="entry name" value="Acetylserotonin O-methyltransferase"/>
    <property type="match status" value="1"/>
</dbReference>
<dbReference type="PROSITE" id="PS51683">
    <property type="entry name" value="SAM_OMT_II"/>
    <property type="match status" value="1"/>
</dbReference>
<evidence type="ECO:0000256" key="4">
    <source>
        <dbReference type="ARBA" id="ARBA00037645"/>
    </source>
</evidence>
<keyword evidence="1" id="KW-0489">Methyltransferase</keyword>
<gene>
    <name evidence="10" type="ORF">OFUS_LOCUS11646</name>
</gene>
<reference evidence="10" key="1">
    <citation type="submission" date="2022-03" db="EMBL/GenBank/DDBJ databases">
        <authorList>
            <person name="Martin C."/>
        </authorList>
    </citation>
    <scope>NUCLEOTIDE SEQUENCE</scope>
</reference>
<dbReference type="InterPro" id="IPR036390">
    <property type="entry name" value="WH_DNA-bd_sf"/>
</dbReference>
<keyword evidence="2" id="KW-0808">Transferase</keyword>
<accession>A0A8J1UZR6</accession>
<dbReference type="SUPFAM" id="SSF46785">
    <property type="entry name" value="Winged helix' DNA-binding domain"/>
    <property type="match status" value="1"/>
</dbReference>
<evidence type="ECO:0000256" key="1">
    <source>
        <dbReference type="ARBA" id="ARBA00022603"/>
    </source>
</evidence>
<dbReference type="AlphaFoldDB" id="A0A8J1UZR6"/>
<evidence type="ECO:0000256" key="3">
    <source>
        <dbReference type="ARBA" id="ARBA00022691"/>
    </source>
</evidence>
<evidence type="ECO:0000259" key="8">
    <source>
        <dbReference type="Pfam" id="PF00891"/>
    </source>
</evidence>
<dbReference type="InterPro" id="IPR016461">
    <property type="entry name" value="COMT-like"/>
</dbReference>
<evidence type="ECO:0000259" key="9">
    <source>
        <dbReference type="Pfam" id="PF08100"/>
    </source>
</evidence>
<evidence type="ECO:0000256" key="2">
    <source>
        <dbReference type="ARBA" id="ARBA00022679"/>
    </source>
</evidence>
<keyword evidence="11" id="KW-1185">Reference proteome</keyword>
<dbReference type="Gene3D" id="1.10.10.10">
    <property type="entry name" value="Winged helix-like DNA-binding domain superfamily/Winged helix DNA-binding domain"/>
    <property type="match status" value="1"/>
</dbReference>
<dbReference type="GO" id="GO:0017096">
    <property type="term" value="F:acetylserotonin O-methyltransferase activity"/>
    <property type="evidence" value="ECO:0007669"/>
    <property type="project" value="UniProtKB-EC"/>
</dbReference>
<dbReference type="GO" id="GO:0032259">
    <property type="term" value="P:methylation"/>
    <property type="evidence" value="ECO:0007669"/>
    <property type="project" value="UniProtKB-KW"/>
</dbReference>
<dbReference type="PANTHER" id="PTHR43712">
    <property type="entry name" value="PUTATIVE (AFU_ORTHOLOGUE AFUA_4G14580)-RELATED"/>
    <property type="match status" value="1"/>
</dbReference>
<name>A0A8J1UZR6_OWEFU</name>
<dbReference type="EMBL" id="CAIIXF020000006">
    <property type="protein sequence ID" value="CAH1785623.1"/>
    <property type="molecule type" value="Genomic_DNA"/>
</dbReference>
<dbReference type="Pfam" id="PF00891">
    <property type="entry name" value="Methyltransf_2"/>
    <property type="match status" value="1"/>
</dbReference>
<comment type="caution">
    <text evidence="10">The sequence shown here is derived from an EMBL/GenBank/DDBJ whole genome shotgun (WGS) entry which is preliminary data.</text>
</comment>
<keyword evidence="3" id="KW-0949">S-adenosyl-L-methionine</keyword>
<dbReference type="GO" id="GO:0046983">
    <property type="term" value="F:protein dimerization activity"/>
    <property type="evidence" value="ECO:0007669"/>
    <property type="project" value="InterPro"/>
</dbReference>
<evidence type="ECO:0000313" key="10">
    <source>
        <dbReference type="EMBL" id="CAH1785623.1"/>
    </source>
</evidence>
<feature type="domain" description="O-methyltransferase dimerisation" evidence="9">
    <location>
        <begin position="14"/>
        <end position="93"/>
    </location>
</feature>
<dbReference type="InterPro" id="IPR029063">
    <property type="entry name" value="SAM-dependent_MTases_sf"/>
</dbReference>